<keyword evidence="12" id="KW-1185">Reference proteome</keyword>
<keyword evidence="2" id="KW-1003">Cell membrane</keyword>
<keyword evidence="4 6" id="KW-0807">Transducer</keyword>
<dbReference type="InterPro" id="IPR004090">
    <property type="entry name" value="Chemotax_Me-accpt_rcpt"/>
</dbReference>
<dbReference type="EMBL" id="CP089291">
    <property type="protein sequence ID" value="UOF90346.1"/>
    <property type="molecule type" value="Genomic_DNA"/>
</dbReference>
<dbReference type="PANTHER" id="PTHR32089">
    <property type="entry name" value="METHYL-ACCEPTING CHEMOTAXIS PROTEIN MCPB"/>
    <property type="match status" value="1"/>
</dbReference>
<accession>A0ABY4CLL1</accession>
<dbReference type="Pfam" id="PF12729">
    <property type="entry name" value="4HB_MCP_1"/>
    <property type="match status" value="1"/>
</dbReference>
<evidence type="ECO:0000313" key="12">
    <source>
        <dbReference type="Proteomes" id="UP000830167"/>
    </source>
</evidence>
<sequence length="567" mass="62104">MLKFTIGKKLVAGFASVLILLLVVSVIAIWNMYQMGNAAKAIQKNWMPNVKSLGQIQADFLNVERETLRFVLESDPNQMHQLAQKQQQFLNDLKAEQKQYEPLISSQEERSVYEAFKNKETYYLSQLPVIMSAGQHKDYTAANILAEQSSNDFEQALNNLQKDIQLNTKESDQATSRSVQLFQSGFTYIIFVSLFAIILGIVIVMLMSRLISVPIVKVSGIAEQIASGNLTVHEIKVKNRDEIGDLARVFNHMSHNLRELVQKVSMSAEQVAASSEQLLASSEQTTQATQQIAISVQEVVIGSQQQSSDIEKAAQTVHEMVEGVQQIAGSMQNMSRLAAKTSDVSSEGNQVIEKTIHQMNFIQTTVEEAQLSIKELGDHAGFIGVIVETITSIASQTNLLALNAAIEAARAGEHGRGFAVVADEVRKLSEESSKAARQITEYITIIKEGIDKVVESMEAGTKEVGAGIHIVNLAKQSFEEINQSVEEVVGKIQDASSATQSLSDGAEEIVLVMDQIAGIAESSISITQNVSAANEEQLASMEEITASTESLSMMALELNEQVSMFKI</sequence>
<dbReference type="InterPro" id="IPR024478">
    <property type="entry name" value="HlyB_4HB_MCP"/>
</dbReference>
<evidence type="ECO:0000256" key="6">
    <source>
        <dbReference type="PROSITE-ProRule" id="PRU00284"/>
    </source>
</evidence>
<dbReference type="RefSeq" id="WP_347437041.1">
    <property type="nucleotide sequence ID" value="NZ_CP089291.1"/>
</dbReference>
<dbReference type="InterPro" id="IPR003660">
    <property type="entry name" value="HAMP_dom"/>
</dbReference>
<keyword evidence="8" id="KW-0812">Transmembrane</keyword>
<proteinExistence type="inferred from homology"/>
<keyword evidence="8" id="KW-1133">Transmembrane helix</keyword>
<dbReference type="PANTHER" id="PTHR32089:SF112">
    <property type="entry name" value="LYSOZYME-LIKE PROTEIN-RELATED"/>
    <property type="match status" value="1"/>
</dbReference>
<dbReference type="Gene3D" id="1.10.287.950">
    <property type="entry name" value="Methyl-accepting chemotaxis protein"/>
    <property type="match status" value="1"/>
</dbReference>
<comment type="subcellular location">
    <subcellularLocation>
        <location evidence="1">Cell membrane</location>
    </subcellularLocation>
</comment>
<feature type="domain" description="Methyl-accepting transducer" evidence="9">
    <location>
        <begin position="281"/>
        <end position="517"/>
    </location>
</feature>
<dbReference type="PROSITE" id="PS50111">
    <property type="entry name" value="CHEMOTAXIS_TRANSDUC_2"/>
    <property type="match status" value="1"/>
</dbReference>
<reference evidence="11" key="1">
    <citation type="submission" date="2021-12" db="EMBL/GenBank/DDBJ databases">
        <title>Alicyclobacillaceae gen. nov., sp. nov., isolated from chalcocite enrichment system.</title>
        <authorList>
            <person name="Jiang Z."/>
        </authorList>
    </citation>
    <scope>NUCLEOTIDE SEQUENCE</scope>
    <source>
        <strain evidence="11">MYW30-H2</strain>
    </source>
</reference>
<evidence type="ECO:0000256" key="1">
    <source>
        <dbReference type="ARBA" id="ARBA00004236"/>
    </source>
</evidence>
<dbReference type="SMART" id="SM00283">
    <property type="entry name" value="MA"/>
    <property type="match status" value="1"/>
</dbReference>
<feature type="coiled-coil region" evidence="7">
    <location>
        <begin position="150"/>
        <end position="177"/>
    </location>
</feature>
<evidence type="ECO:0000313" key="11">
    <source>
        <dbReference type="EMBL" id="UOF90346.1"/>
    </source>
</evidence>
<dbReference type="Pfam" id="PF00015">
    <property type="entry name" value="MCPsignal"/>
    <property type="match status" value="1"/>
</dbReference>
<dbReference type="PRINTS" id="PR00260">
    <property type="entry name" value="CHEMTRNSDUCR"/>
</dbReference>
<protein>
    <submittedName>
        <fullName evidence="11">Methyl-accepting chemotaxis protein</fullName>
    </submittedName>
</protein>
<evidence type="ECO:0000256" key="7">
    <source>
        <dbReference type="SAM" id="Coils"/>
    </source>
</evidence>
<gene>
    <name evidence="11" type="ORF">LSG31_21220</name>
</gene>
<dbReference type="Proteomes" id="UP000830167">
    <property type="component" value="Chromosome"/>
</dbReference>
<evidence type="ECO:0000259" key="10">
    <source>
        <dbReference type="PROSITE" id="PS50885"/>
    </source>
</evidence>
<evidence type="ECO:0000256" key="8">
    <source>
        <dbReference type="SAM" id="Phobius"/>
    </source>
</evidence>
<dbReference type="CDD" id="cd11386">
    <property type="entry name" value="MCP_signal"/>
    <property type="match status" value="1"/>
</dbReference>
<dbReference type="SMART" id="SM00304">
    <property type="entry name" value="HAMP"/>
    <property type="match status" value="1"/>
</dbReference>
<dbReference type="Pfam" id="PF00672">
    <property type="entry name" value="HAMP"/>
    <property type="match status" value="1"/>
</dbReference>
<feature type="transmembrane region" description="Helical" evidence="8">
    <location>
        <begin position="12"/>
        <end position="33"/>
    </location>
</feature>
<evidence type="ECO:0000256" key="4">
    <source>
        <dbReference type="ARBA" id="ARBA00023224"/>
    </source>
</evidence>
<evidence type="ECO:0000259" key="9">
    <source>
        <dbReference type="PROSITE" id="PS50111"/>
    </source>
</evidence>
<dbReference type="InterPro" id="IPR004089">
    <property type="entry name" value="MCPsignal_dom"/>
</dbReference>
<feature type="transmembrane region" description="Helical" evidence="8">
    <location>
        <begin position="186"/>
        <end position="207"/>
    </location>
</feature>
<dbReference type="PROSITE" id="PS50885">
    <property type="entry name" value="HAMP"/>
    <property type="match status" value="1"/>
</dbReference>
<keyword evidence="3 8" id="KW-0472">Membrane</keyword>
<dbReference type="CDD" id="cd06225">
    <property type="entry name" value="HAMP"/>
    <property type="match status" value="1"/>
</dbReference>
<evidence type="ECO:0000256" key="3">
    <source>
        <dbReference type="ARBA" id="ARBA00023136"/>
    </source>
</evidence>
<dbReference type="SUPFAM" id="SSF58104">
    <property type="entry name" value="Methyl-accepting chemotaxis protein (MCP) signaling domain"/>
    <property type="match status" value="1"/>
</dbReference>
<dbReference type="Gene3D" id="6.10.340.10">
    <property type="match status" value="1"/>
</dbReference>
<evidence type="ECO:0000256" key="5">
    <source>
        <dbReference type="ARBA" id="ARBA00029447"/>
    </source>
</evidence>
<evidence type="ECO:0000256" key="2">
    <source>
        <dbReference type="ARBA" id="ARBA00022475"/>
    </source>
</evidence>
<feature type="domain" description="HAMP" evidence="10">
    <location>
        <begin position="209"/>
        <end position="262"/>
    </location>
</feature>
<organism evidence="11 12">
    <name type="scientific">Fodinisporobacter ferrooxydans</name>
    <dbReference type="NCBI Taxonomy" id="2901836"/>
    <lineage>
        <taxon>Bacteria</taxon>
        <taxon>Bacillati</taxon>
        <taxon>Bacillota</taxon>
        <taxon>Bacilli</taxon>
        <taxon>Bacillales</taxon>
        <taxon>Alicyclobacillaceae</taxon>
        <taxon>Fodinisporobacter</taxon>
    </lineage>
</organism>
<name>A0ABY4CLL1_9BACL</name>
<keyword evidence="7" id="KW-0175">Coiled coil</keyword>
<comment type="similarity">
    <text evidence="5">Belongs to the methyl-accepting chemotaxis (MCP) protein family.</text>
</comment>